<organism evidence="1 2">
    <name type="scientific">Paenibacillus sambharensis</name>
    <dbReference type="NCBI Taxonomy" id="1803190"/>
    <lineage>
        <taxon>Bacteria</taxon>
        <taxon>Bacillati</taxon>
        <taxon>Bacillota</taxon>
        <taxon>Bacilli</taxon>
        <taxon>Bacillales</taxon>
        <taxon>Paenibacillaceae</taxon>
        <taxon>Paenibacillus</taxon>
    </lineage>
</organism>
<comment type="caution">
    <text evidence="1">The sequence shown here is derived from an EMBL/GenBank/DDBJ whole genome shotgun (WGS) entry which is preliminary data.</text>
</comment>
<dbReference type="OrthoDB" id="2661274at2"/>
<dbReference type="AlphaFoldDB" id="A0A2W1LDE5"/>
<accession>A0A2W1LDE5</accession>
<protein>
    <submittedName>
        <fullName evidence="1">Uncharacterized protein</fullName>
    </submittedName>
</protein>
<evidence type="ECO:0000313" key="2">
    <source>
        <dbReference type="Proteomes" id="UP000249522"/>
    </source>
</evidence>
<gene>
    <name evidence="1" type="ORF">DNH61_25270</name>
</gene>
<name>A0A2W1LDE5_9BACL</name>
<dbReference type="EMBL" id="QKRB01000060">
    <property type="protein sequence ID" value="PZD93092.1"/>
    <property type="molecule type" value="Genomic_DNA"/>
</dbReference>
<dbReference type="RefSeq" id="WP_111149734.1">
    <property type="nucleotide sequence ID" value="NZ_QKRB01000060.1"/>
</dbReference>
<evidence type="ECO:0000313" key="1">
    <source>
        <dbReference type="EMBL" id="PZD93092.1"/>
    </source>
</evidence>
<reference evidence="1 2" key="1">
    <citation type="submission" date="2018-06" db="EMBL/GenBank/DDBJ databases">
        <title>Paenibacillus imtechensis sp. nov.</title>
        <authorList>
            <person name="Pinnaka A.K."/>
            <person name="Singh H."/>
            <person name="Kaur M."/>
        </authorList>
    </citation>
    <scope>NUCLEOTIDE SEQUENCE [LARGE SCALE GENOMIC DNA]</scope>
    <source>
        <strain evidence="1 2">SMB1</strain>
    </source>
</reference>
<dbReference type="Proteomes" id="UP000249522">
    <property type="component" value="Unassembled WGS sequence"/>
</dbReference>
<sequence>MIVTMTREKFDRLEDERLGWLCVEQTLMFVRGRDAKVKKQAMGQLSDAQRAACMFRVLYDHAKPSAAEYYGWIAHLLDTPGYWDGVTSGIRFFTDEDMLMLLEESKAAVEAECRHRGITLQQVSMSDLDANEELNRKINGLYERFLAVSEQSHTRIANYIRSNPSTFVHLT</sequence>
<proteinExistence type="predicted"/>
<keyword evidence="2" id="KW-1185">Reference proteome</keyword>